<dbReference type="NCBIfam" id="TIGR02385">
    <property type="entry name" value="RelE_StbE"/>
    <property type="match status" value="1"/>
</dbReference>
<comment type="caution">
    <text evidence="3">The sequence shown here is derived from an EMBL/GenBank/DDBJ whole genome shotgun (WGS) entry which is preliminary data.</text>
</comment>
<dbReference type="PANTHER" id="PTHR35601:SF1">
    <property type="entry name" value="TOXIN RELE"/>
    <property type="match status" value="1"/>
</dbReference>
<keyword evidence="2" id="KW-1277">Toxin-antitoxin system</keyword>
<dbReference type="InterPro" id="IPR035093">
    <property type="entry name" value="RelE/ParE_toxin_dom_sf"/>
</dbReference>
<dbReference type="PATRIC" id="fig|1658765.3.peg.1215"/>
<dbReference type="EMBL" id="LFBU01000001">
    <property type="protein sequence ID" value="KMQ75029.1"/>
    <property type="molecule type" value="Genomic_DNA"/>
</dbReference>
<gene>
    <name evidence="3" type="ORF">Msub_11228</name>
</gene>
<dbReference type="InterPro" id="IPR007712">
    <property type="entry name" value="RelE/ParE_toxin"/>
</dbReference>
<comment type="similarity">
    <text evidence="1">Belongs to the RelE toxin family.</text>
</comment>
<dbReference type="PANTHER" id="PTHR35601">
    <property type="entry name" value="TOXIN RELE"/>
    <property type="match status" value="1"/>
</dbReference>
<sequence length="103" mass="11953">MSSEYQLAFKTSALKEWKKLAEPIRKQFKKKLEERLDTPHVAADALSGLENCYKIKLRSVGYRLVYEVQDETVTVTVIAVGKRERADVYRKAKCRLERCEKGD</sequence>
<keyword evidence="4" id="KW-1185">Reference proteome</keyword>
<name>A0A0J7JAQ9_9GAMM</name>
<dbReference type="STRING" id="1658765.Msub_11228"/>
<dbReference type="SUPFAM" id="SSF143011">
    <property type="entry name" value="RelE-like"/>
    <property type="match status" value="1"/>
</dbReference>
<dbReference type="RefSeq" id="WP_048495181.1">
    <property type="nucleotide sequence ID" value="NZ_LFBU01000001.1"/>
</dbReference>
<evidence type="ECO:0000256" key="2">
    <source>
        <dbReference type="ARBA" id="ARBA00022649"/>
    </source>
</evidence>
<accession>A0A0J7JAQ9</accession>
<dbReference type="Gene3D" id="3.30.2310.20">
    <property type="entry name" value="RelE-like"/>
    <property type="match status" value="1"/>
</dbReference>
<evidence type="ECO:0000313" key="3">
    <source>
        <dbReference type="EMBL" id="KMQ75029.1"/>
    </source>
</evidence>
<reference evidence="3 4" key="1">
    <citation type="submission" date="2015-06" db="EMBL/GenBank/DDBJ databases">
        <title>Marinobacter subterrani, a genetically tractable neutrophilic iron-oxidizing strain isolated from the Soudan Iron Mine.</title>
        <authorList>
            <person name="Bonis B.M."/>
            <person name="Gralnick J.A."/>
        </authorList>
    </citation>
    <scope>NUCLEOTIDE SEQUENCE [LARGE SCALE GENOMIC DNA]</scope>
    <source>
        <strain evidence="3 4">JG233</strain>
    </source>
</reference>
<dbReference type="Pfam" id="PF05016">
    <property type="entry name" value="ParE_toxin"/>
    <property type="match status" value="1"/>
</dbReference>
<dbReference type="OrthoDB" id="9801234at2"/>
<evidence type="ECO:0000256" key="1">
    <source>
        <dbReference type="ARBA" id="ARBA00006226"/>
    </source>
</evidence>
<organism evidence="3 4">
    <name type="scientific">Marinobacter subterrani</name>
    <dbReference type="NCBI Taxonomy" id="1658765"/>
    <lineage>
        <taxon>Bacteria</taxon>
        <taxon>Pseudomonadati</taxon>
        <taxon>Pseudomonadota</taxon>
        <taxon>Gammaproteobacteria</taxon>
        <taxon>Pseudomonadales</taxon>
        <taxon>Marinobacteraceae</taxon>
        <taxon>Marinobacter</taxon>
    </lineage>
</organism>
<protein>
    <submittedName>
        <fullName evidence="3">Addiction module toxin, RelE/StbE family</fullName>
    </submittedName>
</protein>
<dbReference type="AlphaFoldDB" id="A0A0J7JAQ9"/>
<proteinExistence type="inferred from homology"/>
<evidence type="ECO:0000313" key="4">
    <source>
        <dbReference type="Proteomes" id="UP000036102"/>
    </source>
</evidence>
<dbReference type="Proteomes" id="UP000036102">
    <property type="component" value="Unassembled WGS sequence"/>
</dbReference>